<keyword evidence="2" id="KW-1185">Reference proteome</keyword>
<sequence length="357" mass="41927">MRTPSWNMNLIFGHHPIGKETNKEYPANRKKARNMRLQWNNVRFLLHMRYDFDILTERPLRGMTTYSGIEQTSIPRLSRRSISLGQLPKIYIICSQEETHELTYIPMKSQMIKENRIEHRIYYLLLNGRLYRAPLKGNPERVLDLGTGTGTDLSPIQRLWIPRNCTFEIDDFEEEWQYNESNLFNYIHARNLAGSISDYDHFFAQAYNSLLPDGYLEMQSTEANFFSDDGTRERAVTANLWQKLLVKGNKEFGKPLDVEHTWAEKMRRAGFVDVVDEVVKVPVGRWSPDPKMKEIGHYQAMNVREWLESSSLAVFTRILGWTTQELDVLFTAVRNDFADPQSHLYFQVRFVYGRKPS</sequence>
<dbReference type="AlphaFoldDB" id="C5FRM0"/>
<dbReference type="Pfam" id="PF13489">
    <property type="entry name" value="Methyltransf_23"/>
    <property type="match status" value="1"/>
</dbReference>
<dbReference type="OMA" id="KEIGHYQ"/>
<organism evidence="1 2">
    <name type="scientific">Arthroderma otae (strain ATCC MYA-4605 / CBS 113480)</name>
    <name type="common">Microsporum canis</name>
    <dbReference type="NCBI Taxonomy" id="554155"/>
    <lineage>
        <taxon>Eukaryota</taxon>
        <taxon>Fungi</taxon>
        <taxon>Dikarya</taxon>
        <taxon>Ascomycota</taxon>
        <taxon>Pezizomycotina</taxon>
        <taxon>Eurotiomycetes</taxon>
        <taxon>Eurotiomycetidae</taxon>
        <taxon>Onygenales</taxon>
        <taxon>Arthrodermataceae</taxon>
        <taxon>Microsporum</taxon>
    </lineage>
</organism>
<evidence type="ECO:0000313" key="2">
    <source>
        <dbReference type="Proteomes" id="UP000002035"/>
    </source>
</evidence>
<accession>C5FRM0</accession>
<dbReference type="CDD" id="cd02440">
    <property type="entry name" value="AdoMet_MTases"/>
    <property type="match status" value="1"/>
</dbReference>
<dbReference type="STRING" id="554155.C5FRM0"/>
<name>C5FRM0_ARTOC</name>
<evidence type="ECO:0008006" key="3">
    <source>
        <dbReference type="Google" id="ProtNLM"/>
    </source>
</evidence>
<gene>
    <name evidence="1" type="ORF">MCYG_05342</name>
</gene>
<dbReference type="eggNOG" id="ENOG502QSKG">
    <property type="taxonomic scope" value="Eukaryota"/>
</dbReference>
<reference evidence="2" key="1">
    <citation type="journal article" date="2012" name="MBio">
        <title>Comparative genome analysis of Trichophyton rubrum and related dermatophytes reveals candidate genes involved in infection.</title>
        <authorList>
            <person name="Martinez D.A."/>
            <person name="Oliver B.G."/>
            <person name="Graeser Y."/>
            <person name="Goldberg J.M."/>
            <person name="Li W."/>
            <person name="Martinez-Rossi N.M."/>
            <person name="Monod M."/>
            <person name="Shelest E."/>
            <person name="Barton R.C."/>
            <person name="Birch E."/>
            <person name="Brakhage A.A."/>
            <person name="Chen Z."/>
            <person name="Gurr S.J."/>
            <person name="Heiman D."/>
            <person name="Heitman J."/>
            <person name="Kosti I."/>
            <person name="Rossi A."/>
            <person name="Saif S."/>
            <person name="Samalova M."/>
            <person name="Saunders C.W."/>
            <person name="Shea T."/>
            <person name="Summerbell R.C."/>
            <person name="Xu J."/>
            <person name="Young S."/>
            <person name="Zeng Q."/>
            <person name="Birren B.W."/>
            <person name="Cuomo C.A."/>
            <person name="White T.C."/>
        </authorList>
    </citation>
    <scope>NUCLEOTIDE SEQUENCE [LARGE SCALE GENOMIC DNA]</scope>
    <source>
        <strain evidence="2">ATCC MYA-4605 / CBS 113480</strain>
    </source>
</reference>
<dbReference type="HOGENOM" id="CLU_010595_2_3_1"/>
<proteinExistence type="predicted"/>
<protein>
    <recommendedName>
        <fullName evidence="3">TAM domain methyltransferase</fullName>
    </recommendedName>
</protein>
<dbReference type="EMBL" id="DS995705">
    <property type="protein sequence ID" value="EEQ32523.1"/>
    <property type="molecule type" value="Genomic_DNA"/>
</dbReference>
<dbReference type="Gene3D" id="3.40.50.150">
    <property type="entry name" value="Vaccinia Virus protein VP39"/>
    <property type="match status" value="1"/>
</dbReference>
<dbReference type="VEuPathDB" id="FungiDB:MCYG_05342"/>
<dbReference type="Proteomes" id="UP000002035">
    <property type="component" value="Unassembled WGS sequence"/>
</dbReference>
<evidence type="ECO:0000313" key="1">
    <source>
        <dbReference type="EMBL" id="EEQ32523.1"/>
    </source>
</evidence>
<dbReference type="GeneID" id="9228599"/>
<dbReference type="InterPro" id="IPR029063">
    <property type="entry name" value="SAM-dependent_MTases_sf"/>
</dbReference>
<dbReference type="RefSeq" id="XP_002845473.1">
    <property type="nucleotide sequence ID" value="XM_002845427.1"/>
</dbReference>
<dbReference type="SUPFAM" id="SSF53335">
    <property type="entry name" value="S-adenosyl-L-methionine-dependent methyltransferases"/>
    <property type="match status" value="1"/>
</dbReference>
<dbReference type="OrthoDB" id="2013972at2759"/>